<evidence type="ECO:0000256" key="3">
    <source>
        <dbReference type="ARBA" id="ARBA00022801"/>
    </source>
</evidence>
<dbReference type="EMBL" id="MLAK01000788">
    <property type="protein sequence ID" value="OHT04581.1"/>
    <property type="molecule type" value="Genomic_DNA"/>
</dbReference>
<keyword evidence="2" id="KW-0479">Metal-binding</keyword>
<feature type="compositionally biased region" description="Basic and acidic residues" evidence="9">
    <location>
        <begin position="535"/>
        <end position="550"/>
    </location>
</feature>
<dbReference type="VEuPathDB" id="TrichDB:TRFO_27906"/>
<dbReference type="GO" id="GO:0005737">
    <property type="term" value="C:cytoplasm"/>
    <property type="evidence" value="ECO:0007669"/>
    <property type="project" value="TreeGrafter"/>
</dbReference>
<feature type="region of interest" description="Disordered" evidence="9">
    <location>
        <begin position="526"/>
        <end position="566"/>
    </location>
</feature>
<dbReference type="GeneID" id="94840549"/>
<comment type="catalytic activity">
    <reaction evidence="7 8">
        <text>O-phospho-L-threonyl-[protein] + H2O = L-threonyl-[protein] + phosphate</text>
        <dbReference type="Rhea" id="RHEA:47004"/>
        <dbReference type="Rhea" id="RHEA-COMP:11060"/>
        <dbReference type="Rhea" id="RHEA-COMP:11605"/>
        <dbReference type="ChEBI" id="CHEBI:15377"/>
        <dbReference type="ChEBI" id="CHEBI:30013"/>
        <dbReference type="ChEBI" id="CHEBI:43474"/>
        <dbReference type="ChEBI" id="CHEBI:61977"/>
        <dbReference type="EC" id="3.1.3.16"/>
    </reaction>
</comment>
<evidence type="ECO:0000256" key="2">
    <source>
        <dbReference type="ARBA" id="ARBA00022723"/>
    </source>
</evidence>
<comment type="similarity">
    <text evidence="8">Belongs to the PPP phosphatase family.</text>
</comment>
<keyword evidence="3 8" id="KW-0378">Hydrolase</keyword>
<dbReference type="InterPro" id="IPR006186">
    <property type="entry name" value="Ser/Thr-sp_prot-phosphatase"/>
</dbReference>
<dbReference type="OrthoDB" id="10267127at2759"/>
<evidence type="ECO:0000313" key="11">
    <source>
        <dbReference type="EMBL" id="OHT04581.1"/>
    </source>
</evidence>
<dbReference type="Pfam" id="PF00149">
    <property type="entry name" value="Metallophos"/>
    <property type="match status" value="1"/>
</dbReference>
<dbReference type="EC" id="3.1.3.16" evidence="8"/>
<dbReference type="InterPro" id="IPR004843">
    <property type="entry name" value="Calcineurin-like_PHP"/>
</dbReference>
<proteinExistence type="inferred from homology"/>
<reference evidence="11" key="1">
    <citation type="submission" date="2016-10" db="EMBL/GenBank/DDBJ databases">
        <authorList>
            <person name="Benchimol M."/>
            <person name="Almeida L.G."/>
            <person name="Vasconcelos A.T."/>
            <person name="Perreira-Neves A."/>
            <person name="Rosa I.A."/>
            <person name="Tasca T."/>
            <person name="Bogo M.R."/>
            <person name="de Souza W."/>
        </authorList>
    </citation>
    <scope>NUCLEOTIDE SEQUENCE [LARGE SCALE GENOMIC DNA]</scope>
    <source>
        <strain evidence="11">K</strain>
    </source>
</reference>
<feature type="region of interest" description="Disordered" evidence="9">
    <location>
        <begin position="417"/>
        <end position="440"/>
    </location>
</feature>
<dbReference type="PANTHER" id="PTHR11668:SF300">
    <property type="entry name" value="SERINE_THREONINE-PROTEIN PHOSPHATASE"/>
    <property type="match status" value="1"/>
</dbReference>
<keyword evidence="4" id="KW-0904">Protein phosphatase</keyword>
<dbReference type="GO" id="GO:0004722">
    <property type="term" value="F:protein serine/threonine phosphatase activity"/>
    <property type="evidence" value="ECO:0007669"/>
    <property type="project" value="UniProtKB-EC"/>
</dbReference>
<dbReference type="RefSeq" id="XP_068357717.1">
    <property type="nucleotide sequence ID" value="XM_068505845.1"/>
</dbReference>
<dbReference type="InterPro" id="IPR050341">
    <property type="entry name" value="PP1_catalytic_subunit"/>
</dbReference>
<dbReference type="SUPFAM" id="SSF56300">
    <property type="entry name" value="Metallo-dependent phosphatases"/>
    <property type="match status" value="1"/>
</dbReference>
<dbReference type="GO" id="GO:0046872">
    <property type="term" value="F:metal ion binding"/>
    <property type="evidence" value="ECO:0007669"/>
    <property type="project" value="UniProtKB-KW"/>
</dbReference>
<organism evidence="11 12">
    <name type="scientific">Tritrichomonas foetus</name>
    <dbReference type="NCBI Taxonomy" id="1144522"/>
    <lineage>
        <taxon>Eukaryota</taxon>
        <taxon>Metamonada</taxon>
        <taxon>Parabasalia</taxon>
        <taxon>Tritrichomonadida</taxon>
        <taxon>Tritrichomonadidae</taxon>
        <taxon>Tritrichomonas</taxon>
    </lineage>
</organism>
<evidence type="ECO:0000259" key="10">
    <source>
        <dbReference type="PROSITE" id="PS00125"/>
    </source>
</evidence>
<comment type="catalytic activity">
    <reaction evidence="6">
        <text>O-phospho-L-seryl-[protein] + H2O = L-seryl-[protein] + phosphate</text>
        <dbReference type="Rhea" id="RHEA:20629"/>
        <dbReference type="Rhea" id="RHEA-COMP:9863"/>
        <dbReference type="Rhea" id="RHEA-COMP:11604"/>
        <dbReference type="ChEBI" id="CHEBI:15377"/>
        <dbReference type="ChEBI" id="CHEBI:29999"/>
        <dbReference type="ChEBI" id="CHEBI:43474"/>
        <dbReference type="ChEBI" id="CHEBI:83421"/>
        <dbReference type="EC" id="3.1.3.16"/>
    </reaction>
</comment>
<dbReference type="PRINTS" id="PR00114">
    <property type="entry name" value="STPHPHTASE"/>
</dbReference>
<dbReference type="CDD" id="cd00144">
    <property type="entry name" value="MPP_PPP_family"/>
    <property type="match status" value="1"/>
</dbReference>
<sequence>MLQSPTDLQRQQQANFQKIYQCYRTLISVNVSEYESSKTRLVFPKVPLFIFSSLCSAAAKIFIEEPTVLQISSDTEALKELVIIGDLHGHILDLFRILKIFGLPPKSRYLFLGDMVDRGEFSTETTILVLLLKVLFPSHVFIIRGNHEFSTMWRSNGFITELTNLYRNDLTRSNNKYNINIINDLTKMFDTIPLAAVIDNKIACVHGGIGPHFTKIHMLTDVIRPITEFDVEPLLSAVWSDPSENVDEYHPSSRGSGFFFGKKAVDSFLDGQKFDLLVRGHQSISDGIHYNLDGRCVTVFSASNYCGQAPNMAGVLVVGKLDKKSDTISDTKSDQVTNNDKNYLKEEIRYYGQNESKYYTKAIIFPAIAYLQREMATFLLSTSEKNFTIGKITFTPPPSSSLGKPIPAINTNLNNQGNSPCSPISGFPQQGQLNSPNRQNSNVNMGPPLPPINKTCNPGVLTSPIKQSKRNASARAMNHNFQSHAPSNSSLTKSGTSHISDQSFANLNCRSRHLIGLPDLSGISPISRSTPLIKGKSDEKPDSKFKEIKANPKNHPSSPLIGHHDKPIYEVVSSVGQRKASPRSRRKPGIF</sequence>
<evidence type="ECO:0000256" key="6">
    <source>
        <dbReference type="ARBA" id="ARBA00047761"/>
    </source>
</evidence>
<evidence type="ECO:0000256" key="7">
    <source>
        <dbReference type="ARBA" id="ARBA00048336"/>
    </source>
</evidence>
<keyword evidence="5" id="KW-0464">Manganese</keyword>
<dbReference type="Proteomes" id="UP000179807">
    <property type="component" value="Unassembled WGS sequence"/>
</dbReference>
<dbReference type="Gene3D" id="3.60.21.10">
    <property type="match status" value="1"/>
</dbReference>
<comment type="cofactor">
    <cofactor evidence="1">
        <name>Mn(2+)</name>
        <dbReference type="ChEBI" id="CHEBI:29035"/>
    </cofactor>
</comment>
<protein>
    <recommendedName>
        <fullName evidence="8">Serine/threonine-protein phosphatase</fullName>
        <ecNumber evidence="8">3.1.3.16</ecNumber>
    </recommendedName>
</protein>
<feature type="domain" description="Serine/threonine specific protein phosphatases" evidence="10">
    <location>
        <begin position="143"/>
        <end position="148"/>
    </location>
</feature>
<dbReference type="GO" id="GO:0005634">
    <property type="term" value="C:nucleus"/>
    <property type="evidence" value="ECO:0007669"/>
    <property type="project" value="TreeGrafter"/>
</dbReference>
<evidence type="ECO:0000256" key="8">
    <source>
        <dbReference type="RuleBase" id="RU004273"/>
    </source>
</evidence>
<gene>
    <name evidence="11" type="ORF">TRFO_27906</name>
</gene>
<name>A0A1J4K502_9EUKA</name>
<dbReference type="AlphaFoldDB" id="A0A1J4K502"/>
<feature type="region of interest" description="Disordered" evidence="9">
    <location>
        <begin position="572"/>
        <end position="591"/>
    </location>
</feature>
<evidence type="ECO:0000256" key="9">
    <source>
        <dbReference type="SAM" id="MobiDB-lite"/>
    </source>
</evidence>
<dbReference type="SMART" id="SM00156">
    <property type="entry name" value="PP2Ac"/>
    <property type="match status" value="1"/>
</dbReference>
<evidence type="ECO:0000313" key="12">
    <source>
        <dbReference type="Proteomes" id="UP000179807"/>
    </source>
</evidence>
<feature type="compositionally biased region" description="Basic residues" evidence="9">
    <location>
        <begin position="580"/>
        <end position="591"/>
    </location>
</feature>
<dbReference type="PANTHER" id="PTHR11668">
    <property type="entry name" value="SERINE/THREONINE PROTEIN PHOSPHATASE"/>
    <property type="match status" value="1"/>
</dbReference>
<keyword evidence="12" id="KW-1185">Reference proteome</keyword>
<dbReference type="InterPro" id="IPR029052">
    <property type="entry name" value="Metallo-depent_PP-like"/>
</dbReference>
<dbReference type="PROSITE" id="PS00125">
    <property type="entry name" value="SER_THR_PHOSPHATASE"/>
    <property type="match status" value="1"/>
</dbReference>
<evidence type="ECO:0000256" key="1">
    <source>
        <dbReference type="ARBA" id="ARBA00001936"/>
    </source>
</evidence>
<evidence type="ECO:0000256" key="5">
    <source>
        <dbReference type="ARBA" id="ARBA00023211"/>
    </source>
</evidence>
<accession>A0A1J4K502</accession>
<evidence type="ECO:0000256" key="4">
    <source>
        <dbReference type="ARBA" id="ARBA00022912"/>
    </source>
</evidence>
<comment type="caution">
    <text evidence="11">The sequence shown here is derived from an EMBL/GenBank/DDBJ whole genome shotgun (WGS) entry which is preliminary data.</text>
</comment>